<dbReference type="Proteomes" id="UP001595632">
    <property type="component" value="Unassembled WGS sequence"/>
</dbReference>
<accession>A0ABV7GML5</accession>
<dbReference type="Pfam" id="PF08546">
    <property type="entry name" value="ApbA_C"/>
    <property type="match status" value="1"/>
</dbReference>
<dbReference type="SUPFAM" id="SSF51735">
    <property type="entry name" value="NAD(P)-binding Rossmann-fold domains"/>
    <property type="match status" value="1"/>
</dbReference>
<dbReference type="InterPro" id="IPR013328">
    <property type="entry name" value="6PGD_dom2"/>
</dbReference>
<evidence type="ECO:0000256" key="3">
    <source>
        <dbReference type="ARBA" id="ARBA00019465"/>
    </source>
</evidence>
<protein>
    <recommendedName>
        <fullName evidence="3">2-dehydropantoate 2-reductase</fullName>
        <ecNumber evidence="2">1.1.1.169</ecNumber>
    </recommendedName>
    <alternativeName>
        <fullName evidence="5">Ketopantoate reductase</fullName>
    </alternativeName>
</protein>
<comment type="pathway">
    <text evidence="1">Cofactor biosynthesis; (R)-pantothenate biosynthesis; (R)-pantoate from 3-methyl-2-oxobutanoate: step 2/2.</text>
</comment>
<dbReference type="Gene3D" id="1.10.1040.10">
    <property type="entry name" value="N-(1-d-carboxylethyl)-l-norvaline Dehydrogenase, domain 2"/>
    <property type="match status" value="1"/>
</dbReference>
<comment type="caution">
    <text evidence="9">The sequence shown here is derived from an EMBL/GenBank/DDBJ whole genome shotgun (WGS) entry which is preliminary data.</text>
</comment>
<evidence type="ECO:0000256" key="6">
    <source>
        <dbReference type="ARBA" id="ARBA00048793"/>
    </source>
</evidence>
<dbReference type="InterPro" id="IPR013332">
    <property type="entry name" value="KPR_N"/>
</dbReference>
<keyword evidence="10" id="KW-1185">Reference proteome</keyword>
<evidence type="ECO:0000259" key="7">
    <source>
        <dbReference type="Pfam" id="PF02558"/>
    </source>
</evidence>
<dbReference type="InterPro" id="IPR008927">
    <property type="entry name" value="6-PGluconate_DH-like_C_sf"/>
</dbReference>
<name>A0ABV7GML5_9RHOB</name>
<keyword evidence="4" id="KW-0566">Pantothenate biosynthesis</keyword>
<feature type="domain" description="Ketopantoate reductase C-terminal" evidence="8">
    <location>
        <begin position="197"/>
        <end position="316"/>
    </location>
</feature>
<dbReference type="Pfam" id="PF02558">
    <property type="entry name" value="ApbA"/>
    <property type="match status" value="1"/>
</dbReference>
<dbReference type="Gene3D" id="3.40.50.720">
    <property type="entry name" value="NAD(P)-binding Rossmann-like Domain"/>
    <property type="match status" value="1"/>
</dbReference>
<dbReference type="InterPro" id="IPR013752">
    <property type="entry name" value="KPA_reductase"/>
</dbReference>
<dbReference type="SUPFAM" id="SSF48179">
    <property type="entry name" value="6-phosphogluconate dehydrogenase C-terminal domain-like"/>
    <property type="match status" value="1"/>
</dbReference>
<dbReference type="RefSeq" id="WP_275632812.1">
    <property type="nucleotide sequence ID" value="NZ_JARGYD010000004.1"/>
</dbReference>
<sequence>MKVTVFGAGATGGHFAVRLSQAGHDVSVVARGAHLEAIRSNGLTLLAADDRATVKVRASADATEIGVQDVVLVGVKGAGLAAITQALRPLVGPDTRVIFPQNGMPWWYPVGLTTTPAPPDWADFSIGAGFLDYIAPGQLVGGSIYSANELDAPGVVRNASPGHNRLDLGAVVPGGDGVEDLRRAFRDAGIDAPDVPDIRAVIWRKLLANMSGSIIALITGNKSSISRKDPALGAVYRRAVGEGMAIAAAYGYDLADTVDVDAMLKSIPEHKPSIRQDFEAGRPMEIGQILLAPLAFARQAGVDTPVLDTLAALAQRMAEDRGLFQRDAPA</sequence>
<reference evidence="10" key="1">
    <citation type="journal article" date="2019" name="Int. J. Syst. Evol. Microbiol.">
        <title>The Global Catalogue of Microorganisms (GCM) 10K type strain sequencing project: providing services to taxonomists for standard genome sequencing and annotation.</title>
        <authorList>
            <consortium name="The Broad Institute Genomics Platform"/>
            <consortium name="The Broad Institute Genome Sequencing Center for Infectious Disease"/>
            <person name="Wu L."/>
            <person name="Ma J."/>
        </authorList>
    </citation>
    <scope>NUCLEOTIDE SEQUENCE [LARGE SCALE GENOMIC DNA]</scope>
    <source>
        <strain evidence="10">KCTC 52366</strain>
    </source>
</reference>
<dbReference type="InterPro" id="IPR051402">
    <property type="entry name" value="KPR-Related"/>
</dbReference>
<dbReference type="PANTHER" id="PTHR21708">
    <property type="entry name" value="PROBABLE 2-DEHYDROPANTOATE 2-REDUCTASE"/>
    <property type="match status" value="1"/>
</dbReference>
<evidence type="ECO:0000313" key="9">
    <source>
        <dbReference type="EMBL" id="MFC3142829.1"/>
    </source>
</evidence>
<comment type="catalytic activity">
    <reaction evidence="6">
        <text>(R)-pantoate + NADP(+) = 2-dehydropantoate + NADPH + H(+)</text>
        <dbReference type="Rhea" id="RHEA:16233"/>
        <dbReference type="ChEBI" id="CHEBI:11561"/>
        <dbReference type="ChEBI" id="CHEBI:15378"/>
        <dbReference type="ChEBI" id="CHEBI:15980"/>
        <dbReference type="ChEBI" id="CHEBI:57783"/>
        <dbReference type="ChEBI" id="CHEBI:58349"/>
        <dbReference type="EC" id="1.1.1.169"/>
    </reaction>
</comment>
<evidence type="ECO:0000313" key="10">
    <source>
        <dbReference type="Proteomes" id="UP001595632"/>
    </source>
</evidence>
<feature type="domain" description="Ketopantoate reductase N-terminal" evidence="7">
    <location>
        <begin position="3"/>
        <end position="104"/>
    </location>
</feature>
<evidence type="ECO:0000256" key="2">
    <source>
        <dbReference type="ARBA" id="ARBA00013014"/>
    </source>
</evidence>
<proteinExistence type="predicted"/>
<dbReference type="NCBIfam" id="NF005089">
    <property type="entry name" value="PRK06522.1-4"/>
    <property type="match status" value="1"/>
</dbReference>
<gene>
    <name evidence="9" type="ORF">ACFOGP_08920</name>
</gene>
<evidence type="ECO:0000256" key="4">
    <source>
        <dbReference type="ARBA" id="ARBA00022655"/>
    </source>
</evidence>
<dbReference type="PANTHER" id="PTHR21708:SF45">
    <property type="entry name" value="2-DEHYDROPANTOATE 2-REDUCTASE"/>
    <property type="match status" value="1"/>
</dbReference>
<dbReference type="EC" id="1.1.1.169" evidence="2"/>
<dbReference type="InterPro" id="IPR036291">
    <property type="entry name" value="NAD(P)-bd_dom_sf"/>
</dbReference>
<evidence type="ECO:0000259" key="8">
    <source>
        <dbReference type="Pfam" id="PF08546"/>
    </source>
</evidence>
<organism evidence="9 10">
    <name type="scientific">Psychromarinibacter halotolerans</name>
    <dbReference type="NCBI Taxonomy" id="1775175"/>
    <lineage>
        <taxon>Bacteria</taxon>
        <taxon>Pseudomonadati</taxon>
        <taxon>Pseudomonadota</taxon>
        <taxon>Alphaproteobacteria</taxon>
        <taxon>Rhodobacterales</taxon>
        <taxon>Paracoccaceae</taxon>
        <taxon>Psychromarinibacter</taxon>
    </lineage>
</organism>
<evidence type="ECO:0000256" key="1">
    <source>
        <dbReference type="ARBA" id="ARBA00004994"/>
    </source>
</evidence>
<dbReference type="EMBL" id="JBHRTB010000010">
    <property type="protein sequence ID" value="MFC3142829.1"/>
    <property type="molecule type" value="Genomic_DNA"/>
</dbReference>
<evidence type="ECO:0000256" key="5">
    <source>
        <dbReference type="ARBA" id="ARBA00032024"/>
    </source>
</evidence>